<evidence type="ECO:0000313" key="2">
    <source>
        <dbReference type="EMBL" id="GIY28797.1"/>
    </source>
</evidence>
<dbReference type="EMBL" id="BPLR01008985">
    <property type="protein sequence ID" value="GIY28797.1"/>
    <property type="molecule type" value="Genomic_DNA"/>
</dbReference>
<proteinExistence type="predicted"/>
<feature type="compositionally biased region" description="Low complexity" evidence="1">
    <location>
        <begin position="38"/>
        <end position="52"/>
    </location>
</feature>
<evidence type="ECO:0000313" key="3">
    <source>
        <dbReference type="Proteomes" id="UP001054945"/>
    </source>
</evidence>
<accession>A0AAV4S8R7</accession>
<name>A0AAV4S8R7_CAEEX</name>
<protein>
    <submittedName>
        <fullName evidence="2">Uncharacterized protein</fullName>
    </submittedName>
</protein>
<keyword evidence="3" id="KW-1185">Reference proteome</keyword>
<sequence>MIIIIESVNEIYYRSPKSPSIFLQLLLAIPSLSESYKTETQTNTDTETAQTTLKSQKAPEMTNSCQDAHLTHITRDIHSSDIPTKVERRDNQVSLVVGVTSLL</sequence>
<organism evidence="2 3">
    <name type="scientific">Caerostris extrusa</name>
    <name type="common">Bark spider</name>
    <name type="synonym">Caerostris bankana</name>
    <dbReference type="NCBI Taxonomy" id="172846"/>
    <lineage>
        <taxon>Eukaryota</taxon>
        <taxon>Metazoa</taxon>
        <taxon>Ecdysozoa</taxon>
        <taxon>Arthropoda</taxon>
        <taxon>Chelicerata</taxon>
        <taxon>Arachnida</taxon>
        <taxon>Araneae</taxon>
        <taxon>Araneomorphae</taxon>
        <taxon>Entelegynae</taxon>
        <taxon>Araneoidea</taxon>
        <taxon>Araneidae</taxon>
        <taxon>Caerostris</taxon>
    </lineage>
</organism>
<dbReference type="AlphaFoldDB" id="A0AAV4S8R7"/>
<evidence type="ECO:0000256" key="1">
    <source>
        <dbReference type="SAM" id="MobiDB-lite"/>
    </source>
</evidence>
<gene>
    <name evidence="2" type="ORF">CEXT_279521</name>
</gene>
<comment type="caution">
    <text evidence="2">The sequence shown here is derived from an EMBL/GenBank/DDBJ whole genome shotgun (WGS) entry which is preliminary data.</text>
</comment>
<feature type="region of interest" description="Disordered" evidence="1">
    <location>
        <begin position="37"/>
        <end position="62"/>
    </location>
</feature>
<reference evidence="2 3" key="1">
    <citation type="submission" date="2021-06" db="EMBL/GenBank/DDBJ databases">
        <title>Caerostris extrusa draft genome.</title>
        <authorList>
            <person name="Kono N."/>
            <person name="Arakawa K."/>
        </authorList>
    </citation>
    <scope>NUCLEOTIDE SEQUENCE [LARGE SCALE GENOMIC DNA]</scope>
</reference>
<dbReference type="Proteomes" id="UP001054945">
    <property type="component" value="Unassembled WGS sequence"/>
</dbReference>